<feature type="domain" description="EAL" evidence="3">
    <location>
        <begin position="260"/>
        <end position="516"/>
    </location>
</feature>
<dbReference type="Pfam" id="PF00990">
    <property type="entry name" value="GGDEF"/>
    <property type="match status" value="1"/>
</dbReference>
<dbReference type="InterPro" id="IPR003660">
    <property type="entry name" value="HAMP_dom"/>
</dbReference>
<dbReference type="InterPro" id="IPR000160">
    <property type="entry name" value="GGDEF_dom"/>
</dbReference>
<evidence type="ECO:0000256" key="2">
    <source>
        <dbReference type="ARBA" id="ARBA00022989"/>
    </source>
</evidence>
<dbReference type="SUPFAM" id="SSF141868">
    <property type="entry name" value="EAL domain-like"/>
    <property type="match status" value="1"/>
</dbReference>
<dbReference type="InterPro" id="IPR001633">
    <property type="entry name" value="EAL_dom"/>
</dbReference>
<dbReference type="Gene3D" id="3.30.70.270">
    <property type="match status" value="1"/>
</dbReference>
<evidence type="ECO:0000313" key="7">
    <source>
        <dbReference type="Proteomes" id="UP000680588"/>
    </source>
</evidence>
<proteinExistence type="predicted"/>
<keyword evidence="2" id="KW-1133">Transmembrane helix</keyword>
<sequence>MAPETPQVARRPPGEDDRLSQVVEGIIRIASGDLSTHIPVSKARDQVDAVITGINLLADELNEVYAAFEERVETRTRELREAHLTMQKMAMTDPLTGIGNRSSLHEALTAAVANRRDGQPGPAVLLLDLDGFKEVNDSLGHDSGDLVLIEIAARLVAAAGPGSVVARLGGDEFAVLLPVSTVQQARGTALKIMDSLKQRIPLEDIDAWTGASIGIHLAQPREDASAIMLRADTAMYAAKEDVHRRIKVFEPVMLYRRQLRRQTARELRQAVSNGELFLEYQPVVELQSGRLQGVEALVRWNHPSRGLVMPDDFIPLAEETGLIVGIGRWVLHTALQQLAQWRRLLPADRKFLLRVNLAASELQSMDLVDFVRGSLRKTGAEPGELVLEITESALLSGGDVETYSLRSLQALGVGLEIDDFGTGYSSISYLHRLPVDTVKVDRSLISDMADDDGQLRFVAAVHNLIRAAGMDAVFEGIETAKQARQLQEMGCCCGQGYYFSRPLPAVQVTDLLREGRTLPQAVVVLPG</sequence>
<dbReference type="EMBL" id="CP076456">
    <property type="protein sequence ID" value="QWQ37894.1"/>
    <property type="molecule type" value="Genomic_DNA"/>
</dbReference>
<accession>A0A975S8U2</accession>
<dbReference type="CDD" id="cd01949">
    <property type="entry name" value="GGDEF"/>
    <property type="match status" value="1"/>
</dbReference>
<dbReference type="SUPFAM" id="SSF55073">
    <property type="entry name" value="Nucleotide cyclase"/>
    <property type="match status" value="1"/>
</dbReference>
<dbReference type="PROSITE" id="PS50885">
    <property type="entry name" value="HAMP"/>
    <property type="match status" value="1"/>
</dbReference>
<dbReference type="SMART" id="SM00052">
    <property type="entry name" value="EAL"/>
    <property type="match status" value="1"/>
</dbReference>
<dbReference type="CDD" id="cd06225">
    <property type="entry name" value="HAMP"/>
    <property type="match status" value="1"/>
</dbReference>
<dbReference type="KEGG" id="asun:KG104_05365"/>
<keyword evidence="1" id="KW-0812">Transmembrane</keyword>
<dbReference type="InterPro" id="IPR035919">
    <property type="entry name" value="EAL_sf"/>
</dbReference>
<dbReference type="NCBIfam" id="TIGR00254">
    <property type="entry name" value="GGDEF"/>
    <property type="match status" value="1"/>
</dbReference>
<evidence type="ECO:0000256" key="1">
    <source>
        <dbReference type="ARBA" id="ARBA00022692"/>
    </source>
</evidence>
<dbReference type="Pfam" id="PF00563">
    <property type="entry name" value="EAL"/>
    <property type="match status" value="1"/>
</dbReference>
<dbReference type="PROSITE" id="PS50883">
    <property type="entry name" value="EAL"/>
    <property type="match status" value="1"/>
</dbReference>
<keyword evidence="7" id="KW-1185">Reference proteome</keyword>
<feature type="domain" description="HAMP" evidence="4">
    <location>
        <begin position="18"/>
        <end position="66"/>
    </location>
</feature>
<feature type="domain" description="GGDEF" evidence="5">
    <location>
        <begin position="120"/>
        <end position="251"/>
    </location>
</feature>
<dbReference type="InterPro" id="IPR043128">
    <property type="entry name" value="Rev_trsase/Diguanyl_cyclase"/>
</dbReference>
<evidence type="ECO:0000313" key="6">
    <source>
        <dbReference type="EMBL" id="QWQ37894.1"/>
    </source>
</evidence>
<dbReference type="GO" id="GO:0007165">
    <property type="term" value="P:signal transduction"/>
    <property type="evidence" value="ECO:0007669"/>
    <property type="project" value="InterPro"/>
</dbReference>
<dbReference type="Gene3D" id="3.20.20.450">
    <property type="entry name" value="EAL domain"/>
    <property type="match status" value="1"/>
</dbReference>
<dbReference type="PANTHER" id="PTHR44757">
    <property type="entry name" value="DIGUANYLATE CYCLASE DGCP"/>
    <property type="match status" value="1"/>
</dbReference>
<dbReference type="CDD" id="cd01948">
    <property type="entry name" value="EAL"/>
    <property type="match status" value="1"/>
</dbReference>
<dbReference type="InterPro" id="IPR029787">
    <property type="entry name" value="Nucleotide_cyclase"/>
</dbReference>
<organism evidence="6 7">
    <name type="scientific">Arthrobacter sunyaminii</name>
    <dbReference type="NCBI Taxonomy" id="2816859"/>
    <lineage>
        <taxon>Bacteria</taxon>
        <taxon>Bacillati</taxon>
        <taxon>Actinomycetota</taxon>
        <taxon>Actinomycetes</taxon>
        <taxon>Micrococcales</taxon>
        <taxon>Micrococcaceae</taxon>
        <taxon>Arthrobacter</taxon>
    </lineage>
</organism>
<dbReference type="PROSITE" id="PS50887">
    <property type="entry name" value="GGDEF"/>
    <property type="match status" value="1"/>
</dbReference>
<dbReference type="InterPro" id="IPR052155">
    <property type="entry name" value="Biofilm_reg_signaling"/>
</dbReference>
<keyword evidence="2" id="KW-0472">Membrane</keyword>
<gene>
    <name evidence="6" type="ORF">KG104_05365</name>
</gene>
<evidence type="ECO:0000259" key="3">
    <source>
        <dbReference type="PROSITE" id="PS50883"/>
    </source>
</evidence>
<dbReference type="Proteomes" id="UP000680588">
    <property type="component" value="Chromosome"/>
</dbReference>
<dbReference type="SMART" id="SM00267">
    <property type="entry name" value="GGDEF"/>
    <property type="match status" value="1"/>
</dbReference>
<evidence type="ECO:0000259" key="5">
    <source>
        <dbReference type="PROSITE" id="PS50887"/>
    </source>
</evidence>
<dbReference type="Pfam" id="PF00672">
    <property type="entry name" value="HAMP"/>
    <property type="match status" value="1"/>
</dbReference>
<dbReference type="AlphaFoldDB" id="A0A975S8U2"/>
<evidence type="ECO:0000259" key="4">
    <source>
        <dbReference type="PROSITE" id="PS50885"/>
    </source>
</evidence>
<protein>
    <submittedName>
        <fullName evidence="6">EAL domain-containing protein</fullName>
    </submittedName>
</protein>
<name>A0A975S8U2_9MICC</name>
<dbReference type="PANTHER" id="PTHR44757:SF2">
    <property type="entry name" value="BIOFILM ARCHITECTURE MAINTENANCE PROTEIN MBAA"/>
    <property type="match status" value="1"/>
</dbReference>
<dbReference type="GO" id="GO:0016020">
    <property type="term" value="C:membrane"/>
    <property type="evidence" value="ECO:0007669"/>
    <property type="project" value="InterPro"/>
</dbReference>
<reference evidence="6" key="1">
    <citation type="submission" date="2021-06" db="EMBL/GenBank/DDBJ databases">
        <title>Novel species in genus Arthrobacter.</title>
        <authorList>
            <person name="Zhang G."/>
        </authorList>
    </citation>
    <scope>NUCLEOTIDE SEQUENCE</scope>
    <source>
        <strain evidence="6">Zg-ZUI122</strain>
    </source>
</reference>